<evidence type="ECO:0000256" key="2">
    <source>
        <dbReference type="SAM" id="MobiDB-lite"/>
    </source>
</evidence>
<dbReference type="EMBL" id="PKPP01000790">
    <property type="protein sequence ID" value="PWA88669.1"/>
    <property type="molecule type" value="Genomic_DNA"/>
</dbReference>
<dbReference type="OrthoDB" id="676808at2759"/>
<sequence length="205" mass="22997">MAACGSLQHIFDNPLDTPSTLTSCKHIIPMKPVNTLDNSPTDVFSGFSLKDKTDSFPSSPSHNSDRLSEALGCESFDDVEDVNDQWGQHEHITKHTKSGVLSVPKRSRISGKEIPPPISSIGRRVCFKSYRCNGRLILKEEKIPTQEILHAFREDGRLKLQFIQFDDDAEVEREKGQNVGHGNGVEVHQDCDDNIEKNEIREESP</sequence>
<dbReference type="InterPro" id="IPR046431">
    <property type="entry name" value="FAF_dom"/>
</dbReference>
<dbReference type="Proteomes" id="UP000245207">
    <property type="component" value="Unassembled WGS sequence"/>
</dbReference>
<dbReference type="PANTHER" id="PTHR33155">
    <property type="entry name" value="FANTASTIC FOUR-LIKE PROTEIN (DUF3049)"/>
    <property type="match status" value="1"/>
</dbReference>
<dbReference type="InterPro" id="IPR021410">
    <property type="entry name" value="FAF"/>
</dbReference>
<feature type="compositionally biased region" description="Basic and acidic residues" evidence="2">
    <location>
        <begin position="187"/>
        <end position="205"/>
    </location>
</feature>
<feature type="domain" description="FAF" evidence="3">
    <location>
        <begin position="115"/>
        <end position="162"/>
    </location>
</feature>
<reference evidence="4 5" key="1">
    <citation type="journal article" date="2018" name="Mol. Plant">
        <title>The genome of Artemisia annua provides insight into the evolution of Asteraceae family and artemisinin biosynthesis.</title>
        <authorList>
            <person name="Shen Q."/>
            <person name="Zhang L."/>
            <person name="Liao Z."/>
            <person name="Wang S."/>
            <person name="Yan T."/>
            <person name="Shi P."/>
            <person name="Liu M."/>
            <person name="Fu X."/>
            <person name="Pan Q."/>
            <person name="Wang Y."/>
            <person name="Lv Z."/>
            <person name="Lu X."/>
            <person name="Zhang F."/>
            <person name="Jiang W."/>
            <person name="Ma Y."/>
            <person name="Chen M."/>
            <person name="Hao X."/>
            <person name="Li L."/>
            <person name="Tang Y."/>
            <person name="Lv G."/>
            <person name="Zhou Y."/>
            <person name="Sun X."/>
            <person name="Brodelius P.E."/>
            <person name="Rose J.K.C."/>
            <person name="Tang K."/>
        </authorList>
    </citation>
    <scope>NUCLEOTIDE SEQUENCE [LARGE SCALE GENOMIC DNA]</scope>
    <source>
        <strain evidence="5">cv. Huhao1</strain>
        <tissue evidence="4">Leaf</tissue>
    </source>
</reference>
<organism evidence="4 5">
    <name type="scientific">Artemisia annua</name>
    <name type="common">Sweet wormwood</name>
    <dbReference type="NCBI Taxonomy" id="35608"/>
    <lineage>
        <taxon>Eukaryota</taxon>
        <taxon>Viridiplantae</taxon>
        <taxon>Streptophyta</taxon>
        <taxon>Embryophyta</taxon>
        <taxon>Tracheophyta</taxon>
        <taxon>Spermatophyta</taxon>
        <taxon>Magnoliopsida</taxon>
        <taxon>eudicotyledons</taxon>
        <taxon>Gunneridae</taxon>
        <taxon>Pentapetalae</taxon>
        <taxon>asterids</taxon>
        <taxon>campanulids</taxon>
        <taxon>Asterales</taxon>
        <taxon>Asteraceae</taxon>
        <taxon>Asteroideae</taxon>
        <taxon>Anthemideae</taxon>
        <taxon>Artemisiinae</taxon>
        <taxon>Artemisia</taxon>
    </lineage>
</organism>
<dbReference type="PANTHER" id="PTHR33155:SF9">
    <property type="entry name" value="FANTASTIC FOUR-LIKE PROTEIN (DUF3049)"/>
    <property type="match status" value="1"/>
</dbReference>
<evidence type="ECO:0000259" key="3">
    <source>
        <dbReference type="Pfam" id="PF11250"/>
    </source>
</evidence>
<comment type="similarity">
    <text evidence="1">Belongs to the fantastic four family.</text>
</comment>
<dbReference type="AlphaFoldDB" id="A0A2U1PSD0"/>
<protein>
    <submittedName>
        <fullName evidence="4">The fantastic four family</fullName>
    </submittedName>
</protein>
<proteinExistence type="inferred from homology"/>
<keyword evidence="5" id="KW-1185">Reference proteome</keyword>
<evidence type="ECO:0000313" key="4">
    <source>
        <dbReference type="EMBL" id="PWA88669.1"/>
    </source>
</evidence>
<evidence type="ECO:0000313" key="5">
    <source>
        <dbReference type="Proteomes" id="UP000245207"/>
    </source>
</evidence>
<name>A0A2U1PSD0_ARTAN</name>
<dbReference type="STRING" id="35608.A0A2U1PSD0"/>
<accession>A0A2U1PSD0</accession>
<gene>
    <name evidence="4" type="ORF">CTI12_AA087410</name>
</gene>
<evidence type="ECO:0000256" key="1">
    <source>
        <dbReference type="ARBA" id="ARBA00008690"/>
    </source>
</evidence>
<feature type="region of interest" description="Disordered" evidence="2">
    <location>
        <begin position="173"/>
        <end position="205"/>
    </location>
</feature>
<dbReference type="Pfam" id="PF11250">
    <property type="entry name" value="FAF"/>
    <property type="match status" value="1"/>
</dbReference>
<comment type="caution">
    <text evidence="4">The sequence shown here is derived from an EMBL/GenBank/DDBJ whole genome shotgun (WGS) entry which is preliminary data.</text>
</comment>